<dbReference type="RefSeq" id="WP_115837442.1">
    <property type="nucleotide sequence ID" value="NZ_CP025086.1"/>
</dbReference>
<feature type="chain" id="PRO_5017646394" evidence="3">
    <location>
        <begin position="24"/>
        <end position="346"/>
    </location>
</feature>
<keyword evidence="2" id="KW-0378">Hydrolase</keyword>
<dbReference type="InterPro" id="IPR029132">
    <property type="entry name" value="CBAH/NAAA_C"/>
</dbReference>
<evidence type="ECO:0000256" key="2">
    <source>
        <dbReference type="ARBA" id="ARBA00022801"/>
    </source>
</evidence>
<dbReference type="Gene3D" id="3.60.60.10">
    <property type="entry name" value="Penicillin V Acylase, Chain A"/>
    <property type="match status" value="1"/>
</dbReference>
<reference evidence="5 6" key="1">
    <citation type="submission" date="2018-08" db="EMBL/GenBank/DDBJ databases">
        <title>Genomic Encyclopedia of Type Strains, Phase IV (KMG-IV): sequencing the most valuable type-strain genomes for metagenomic binning, comparative biology and taxonomic classification.</title>
        <authorList>
            <person name="Goeker M."/>
        </authorList>
    </citation>
    <scope>NUCLEOTIDE SEQUENCE [LARGE SCALE GENOMIC DNA]</scope>
    <source>
        <strain evidence="5 6">BW863</strain>
    </source>
</reference>
<keyword evidence="3" id="KW-0732">Signal</keyword>
<comment type="caution">
    <text evidence="5">The sequence shown here is derived from an EMBL/GenBank/DDBJ whole genome shotgun (WGS) entry which is preliminary data.</text>
</comment>
<dbReference type="PANTHER" id="PTHR35527:SF2">
    <property type="entry name" value="HYDROLASE"/>
    <property type="match status" value="1"/>
</dbReference>
<keyword evidence="6" id="KW-1185">Reference proteome</keyword>
<protein>
    <submittedName>
        <fullName evidence="5">Penicillin amidase</fullName>
    </submittedName>
</protein>
<evidence type="ECO:0000313" key="5">
    <source>
        <dbReference type="EMBL" id="REF84071.1"/>
    </source>
</evidence>
<dbReference type="SUPFAM" id="SSF56235">
    <property type="entry name" value="N-terminal nucleophile aminohydrolases (Ntn hydrolases)"/>
    <property type="match status" value="1"/>
</dbReference>
<dbReference type="Pfam" id="PF02275">
    <property type="entry name" value="CBAH"/>
    <property type="match status" value="1"/>
</dbReference>
<dbReference type="PANTHER" id="PTHR35527">
    <property type="entry name" value="CHOLOYLGLYCINE HYDROLASE"/>
    <property type="match status" value="1"/>
</dbReference>
<evidence type="ECO:0000256" key="1">
    <source>
        <dbReference type="ARBA" id="ARBA00006625"/>
    </source>
</evidence>
<dbReference type="InterPro" id="IPR029055">
    <property type="entry name" value="Ntn_hydrolases_N"/>
</dbReference>
<evidence type="ECO:0000259" key="4">
    <source>
        <dbReference type="Pfam" id="PF02275"/>
    </source>
</evidence>
<dbReference type="CDD" id="cd01902">
    <property type="entry name" value="Ntn_CGH"/>
    <property type="match status" value="1"/>
</dbReference>
<gene>
    <name evidence="5" type="ORF">DES32_2916</name>
</gene>
<comment type="similarity">
    <text evidence="1">Belongs to the peptidase C59 family.</text>
</comment>
<name>A0A3D9YQD0_9HYPH</name>
<proteinExistence type="inferred from homology"/>
<sequence>MKTRFIGLAMSTAIALISIQAQACTRFIYETGTHNYIVGRSMDWAENPGTDLWAFPRGLSRDGGAGTGSIKWTAKYGSVIASFYNIATVDGMNEAGLVANALYLVEADYGDAKASGKPLISVGAWTQYVLDNYSTVAEAVDALSKDPFAVVAPDLPNGRKAGGHLSLADASGDSAIFEYLGGKLIIHHNHKYTVMTNSPTFDQQLAIDAYWKGINGLNFQPGTISSADRFVRMNWSLNAAPKEKDPRLAVATAFSLIRAISVPLGLSDPNKPNIAATIWRTVSDTGARRYYFESSYSPTIFWVDLAKLNLAAGAAPSKLDLKGDPILWGEVSNKFVRAEPFKFLAH</sequence>
<dbReference type="InterPro" id="IPR052193">
    <property type="entry name" value="Peptidase_C59"/>
</dbReference>
<evidence type="ECO:0000313" key="6">
    <source>
        <dbReference type="Proteomes" id="UP000256900"/>
    </source>
</evidence>
<feature type="domain" description="Choloylglycine hydrolase/NAAA C-terminal" evidence="4">
    <location>
        <begin position="24"/>
        <end position="310"/>
    </location>
</feature>
<feature type="signal peptide" evidence="3">
    <location>
        <begin position="1"/>
        <end position="23"/>
    </location>
</feature>
<dbReference type="Proteomes" id="UP000256900">
    <property type="component" value="Unassembled WGS sequence"/>
</dbReference>
<dbReference type="OrthoDB" id="1265391at2"/>
<accession>A0A3D9YQD0</accession>
<organism evidence="5 6">
    <name type="scientific">Methylovirgula ligni</name>
    <dbReference type="NCBI Taxonomy" id="569860"/>
    <lineage>
        <taxon>Bacteria</taxon>
        <taxon>Pseudomonadati</taxon>
        <taxon>Pseudomonadota</taxon>
        <taxon>Alphaproteobacteria</taxon>
        <taxon>Hyphomicrobiales</taxon>
        <taxon>Beijerinckiaceae</taxon>
        <taxon>Methylovirgula</taxon>
    </lineage>
</organism>
<evidence type="ECO:0000256" key="3">
    <source>
        <dbReference type="SAM" id="SignalP"/>
    </source>
</evidence>
<dbReference type="GO" id="GO:0016787">
    <property type="term" value="F:hydrolase activity"/>
    <property type="evidence" value="ECO:0007669"/>
    <property type="project" value="UniProtKB-KW"/>
</dbReference>
<dbReference type="AlphaFoldDB" id="A0A3D9YQD0"/>
<dbReference type="EMBL" id="QUMO01000005">
    <property type="protein sequence ID" value="REF84071.1"/>
    <property type="molecule type" value="Genomic_DNA"/>
</dbReference>